<dbReference type="Proteomes" id="UP000000214">
    <property type="component" value="Chromosome"/>
</dbReference>
<dbReference type="EMBL" id="CP003493">
    <property type="protein sequence ID" value="AFV88149.1"/>
    <property type="molecule type" value="Genomic_DNA"/>
</dbReference>
<proteinExistence type="predicted"/>
<reference evidence="5 6" key="1">
    <citation type="journal article" date="2012" name="BMC Genomics">
        <title>The genome sequence of Propionibacterium acidipropionici provides insights into its biotechnological and industrial potential.</title>
        <authorList>
            <person name="Parizzi L.P."/>
            <person name="Grassi M.C."/>
            <person name="Llerena L.A."/>
            <person name="Carazzolle M.F."/>
            <person name="Queiroz V.L."/>
            <person name="Lunardi I."/>
            <person name="Zeidler A.F."/>
            <person name="Teixeira P.J."/>
            <person name="Mieczkowski P."/>
            <person name="Rincones J."/>
            <person name="Pereira G.A."/>
        </authorList>
    </citation>
    <scope>NUCLEOTIDE SEQUENCE [LARGE SCALE GENOMIC DNA]</scope>
    <source>
        <strain evidence="6">ATCC 4875 / DSM 20272 / JCM 6432 / NBRC 12425 / NCIMB 8070</strain>
    </source>
</reference>
<dbReference type="Pfam" id="PF00356">
    <property type="entry name" value="LacI"/>
    <property type="match status" value="1"/>
</dbReference>
<gene>
    <name evidence="5" type="ordered locus">PACID_03000</name>
</gene>
<dbReference type="PATRIC" id="fig|1171373.8.peg.300"/>
<keyword evidence="3" id="KW-0804">Transcription</keyword>
<dbReference type="PANTHER" id="PTHR30146:SF138">
    <property type="entry name" value="TRANSCRIPTIONAL REGULATORY PROTEIN"/>
    <property type="match status" value="1"/>
</dbReference>
<evidence type="ECO:0000313" key="5">
    <source>
        <dbReference type="EMBL" id="AFV88149.1"/>
    </source>
</evidence>
<dbReference type="PANTHER" id="PTHR30146">
    <property type="entry name" value="LACI-RELATED TRANSCRIPTIONAL REPRESSOR"/>
    <property type="match status" value="1"/>
</dbReference>
<dbReference type="Gene3D" id="3.40.50.2300">
    <property type="match status" value="2"/>
</dbReference>
<dbReference type="HOGENOM" id="CLU_037628_6_0_11"/>
<evidence type="ECO:0000256" key="1">
    <source>
        <dbReference type="ARBA" id="ARBA00023015"/>
    </source>
</evidence>
<dbReference type="Pfam" id="PF13377">
    <property type="entry name" value="Peripla_BP_3"/>
    <property type="match status" value="1"/>
</dbReference>
<evidence type="ECO:0000313" key="6">
    <source>
        <dbReference type="Proteomes" id="UP000000214"/>
    </source>
</evidence>
<dbReference type="AlphaFoldDB" id="K7RJS3"/>
<evidence type="ECO:0000259" key="4">
    <source>
        <dbReference type="PROSITE" id="PS50932"/>
    </source>
</evidence>
<dbReference type="InterPro" id="IPR028082">
    <property type="entry name" value="Peripla_BP_I"/>
</dbReference>
<dbReference type="SUPFAM" id="SSF53822">
    <property type="entry name" value="Periplasmic binding protein-like I"/>
    <property type="match status" value="1"/>
</dbReference>
<dbReference type="eggNOG" id="COG1609">
    <property type="taxonomic scope" value="Bacteria"/>
</dbReference>
<dbReference type="CDD" id="cd06267">
    <property type="entry name" value="PBP1_LacI_sugar_binding-like"/>
    <property type="match status" value="1"/>
</dbReference>
<dbReference type="RefSeq" id="WP_015069066.1">
    <property type="nucleotide sequence ID" value="NC_019395.1"/>
</dbReference>
<dbReference type="CDD" id="cd01392">
    <property type="entry name" value="HTH_LacI"/>
    <property type="match status" value="1"/>
</dbReference>
<dbReference type="InterPro" id="IPR010982">
    <property type="entry name" value="Lambda_DNA-bd_dom_sf"/>
</dbReference>
<sequence>MTDTGERRRPTIRDVAEAAGVAASTVSRAFSRPGRVSTETAERIYRVARDLGYRQAPVPHLGIHERTRLVAMCVADVMNPVFSAMTKGAYAGAAEAGYGVVLVDANESAEVEAKTLERFIDSVDGFLFAGSRMFDNALRHLAGIRPTFMLSRRVSGVNSVTPDTSIGMKEAFDHLVGLGHTRLAYLLGPSISWQDGIRWRALSDRCGRSLGTHLQHLGPFSPTLRGGAMAYRAWRERPTTGVIAYNDLMAIGFMREASADGCTIPGDVSLIGCDDIPFAQLLDPPLTTVRINQYLIGVNAARGLLSIVGSNTPRSDVRDVVTPTDLAVRGSTGPTS</sequence>
<dbReference type="STRING" id="1171373.PACID_03000"/>
<accession>K7RJS3</accession>
<dbReference type="Gene3D" id="1.10.260.40">
    <property type="entry name" value="lambda repressor-like DNA-binding domains"/>
    <property type="match status" value="1"/>
</dbReference>
<dbReference type="GO" id="GO:0003700">
    <property type="term" value="F:DNA-binding transcription factor activity"/>
    <property type="evidence" value="ECO:0007669"/>
    <property type="project" value="TreeGrafter"/>
</dbReference>
<protein>
    <submittedName>
        <fullName evidence="5">Transcriptional regulator, LacI family</fullName>
    </submittedName>
</protein>
<dbReference type="SUPFAM" id="SSF47413">
    <property type="entry name" value="lambda repressor-like DNA-binding domains"/>
    <property type="match status" value="1"/>
</dbReference>
<dbReference type="SMART" id="SM00354">
    <property type="entry name" value="HTH_LACI"/>
    <property type="match status" value="1"/>
</dbReference>
<name>K7RJS3_ACIA4</name>
<keyword evidence="2" id="KW-0238">DNA-binding</keyword>
<dbReference type="GO" id="GO:0000976">
    <property type="term" value="F:transcription cis-regulatory region binding"/>
    <property type="evidence" value="ECO:0007669"/>
    <property type="project" value="TreeGrafter"/>
</dbReference>
<organism evidence="5 6">
    <name type="scientific">Acidipropionibacterium acidipropionici (strain ATCC 4875 / DSM 20272 / JCM 6432 / NBRC 12425 / NCIMB 8070 / 4)</name>
    <name type="common">Propionibacterium acidipropionici</name>
    <dbReference type="NCBI Taxonomy" id="1171373"/>
    <lineage>
        <taxon>Bacteria</taxon>
        <taxon>Bacillati</taxon>
        <taxon>Actinomycetota</taxon>
        <taxon>Actinomycetes</taxon>
        <taxon>Propionibacteriales</taxon>
        <taxon>Propionibacteriaceae</taxon>
        <taxon>Acidipropionibacterium</taxon>
    </lineage>
</organism>
<evidence type="ECO:0000256" key="3">
    <source>
        <dbReference type="ARBA" id="ARBA00023163"/>
    </source>
</evidence>
<dbReference type="PROSITE" id="PS50932">
    <property type="entry name" value="HTH_LACI_2"/>
    <property type="match status" value="1"/>
</dbReference>
<dbReference type="InterPro" id="IPR000843">
    <property type="entry name" value="HTH_LacI"/>
</dbReference>
<keyword evidence="1" id="KW-0805">Transcription regulation</keyword>
<dbReference type="InterPro" id="IPR046335">
    <property type="entry name" value="LacI/GalR-like_sensor"/>
</dbReference>
<dbReference type="KEGG" id="pbo:PACID_03000"/>
<evidence type="ECO:0000256" key="2">
    <source>
        <dbReference type="ARBA" id="ARBA00023125"/>
    </source>
</evidence>
<feature type="domain" description="HTH lacI-type" evidence="4">
    <location>
        <begin position="10"/>
        <end position="54"/>
    </location>
</feature>